<comment type="caution">
    <text evidence="3">The sequence shown here is derived from an EMBL/GenBank/DDBJ whole genome shotgun (WGS) entry which is preliminary data.</text>
</comment>
<dbReference type="Proteomes" id="UP000276128">
    <property type="component" value="Unassembled WGS sequence"/>
</dbReference>
<dbReference type="CDD" id="cd05233">
    <property type="entry name" value="SDR_c"/>
    <property type="match status" value="1"/>
</dbReference>
<accession>A0A430JFQ2</accession>
<dbReference type="SUPFAM" id="SSF51735">
    <property type="entry name" value="NAD(P)-binding Rossmann-fold domains"/>
    <property type="match status" value="1"/>
</dbReference>
<gene>
    <name evidence="3" type="ORF">EJQ19_10050</name>
</gene>
<evidence type="ECO:0000256" key="2">
    <source>
        <dbReference type="ARBA" id="ARBA00023002"/>
    </source>
</evidence>
<dbReference type="Gene3D" id="3.40.50.720">
    <property type="entry name" value="NAD(P)-binding Rossmann-like Domain"/>
    <property type="match status" value="1"/>
</dbReference>
<dbReference type="AlphaFoldDB" id="A0A430JFQ2"/>
<dbReference type="InterPro" id="IPR036291">
    <property type="entry name" value="NAD(P)-bd_dom_sf"/>
</dbReference>
<evidence type="ECO:0000313" key="3">
    <source>
        <dbReference type="EMBL" id="RTE09867.1"/>
    </source>
</evidence>
<dbReference type="NCBIfam" id="NF005559">
    <property type="entry name" value="PRK07231.1"/>
    <property type="match status" value="1"/>
</dbReference>
<proteinExistence type="inferred from homology"/>
<organism evidence="3 4">
    <name type="scientific">Paenibacillus whitsoniae</name>
    <dbReference type="NCBI Taxonomy" id="2496558"/>
    <lineage>
        <taxon>Bacteria</taxon>
        <taxon>Bacillati</taxon>
        <taxon>Bacillota</taxon>
        <taxon>Bacilli</taxon>
        <taxon>Bacillales</taxon>
        <taxon>Paenibacillaceae</taxon>
        <taxon>Paenibacillus</taxon>
    </lineage>
</organism>
<dbReference type="OrthoDB" id="9803333at2"/>
<dbReference type="PANTHER" id="PTHR43639">
    <property type="entry name" value="OXIDOREDUCTASE, SHORT-CHAIN DEHYDROGENASE/REDUCTASE FAMILY (AFU_ORTHOLOGUE AFUA_5G02870)"/>
    <property type="match status" value="1"/>
</dbReference>
<dbReference type="PRINTS" id="PR00080">
    <property type="entry name" value="SDRFAMILY"/>
</dbReference>
<dbReference type="EMBL" id="RXHU01000025">
    <property type="protein sequence ID" value="RTE09867.1"/>
    <property type="molecule type" value="Genomic_DNA"/>
</dbReference>
<dbReference type="Pfam" id="PF13561">
    <property type="entry name" value="adh_short_C2"/>
    <property type="match status" value="1"/>
</dbReference>
<dbReference type="GO" id="GO:0008206">
    <property type="term" value="P:bile acid metabolic process"/>
    <property type="evidence" value="ECO:0007669"/>
    <property type="project" value="UniProtKB-ARBA"/>
</dbReference>
<dbReference type="PANTHER" id="PTHR43639:SF1">
    <property type="entry name" value="SHORT-CHAIN DEHYDROGENASE_REDUCTASE FAMILY PROTEIN"/>
    <property type="match status" value="1"/>
</dbReference>
<name>A0A430JFQ2_9BACL</name>
<dbReference type="RefSeq" id="WP_126141081.1">
    <property type="nucleotide sequence ID" value="NZ_RXHU01000025.1"/>
</dbReference>
<comment type="similarity">
    <text evidence="1">Belongs to the short-chain dehydrogenases/reductases (SDR) family.</text>
</comment>
<dbReference type="FunFam" id="3.40.50.720:FF:000084">
    <property type="entry name" value="Short-chain dehydrogenase reductase"/>
    <property type="match status" value="1"/>
</dbReference>
<evidence type="ECO:0000313" key="4">
    <source>
        <dbReference type="Proteomes" id="UP000276128"/>
    </source>
</evidence>
<reference evidence="3 4" key="1">
    <citation type="submission" date="2018-12" db="EMBL/GenBank/DDBJ databases">
        <title>Bacillus ochoae sp. nov., Paenibacillus whitsoniae sp. nov., Paenibacillus spiritus sp. nov. Isolated from the Mars Exploration Rover during spacecraft assembly.</title>
        <authorList>
            <person name="Seuylemezian A."/>
            <person name="Vaishampayan P."/>
        </authorList>
    </citation>
    <scope>NUCLEOTIDE SEQUENCE [LARGE SCALE GENOMIC DNA]</scope>
    <source>
        <strain evidence="3 4">MER 54</strain>
    </source>
</reference>
<dbReference type="GO" id="GO:0016491">
    <property type="term" value="F:oxidoreductase activity"/>
    <property type="evidence" value="ECO:0007669"/>
    <property type="project" value="UniProtKB-KW"/>
</dbReference>
<keyword evidence="4" id="KW-1185">Reference proteome</keyword>
<protein>
    <submittedName>
        <fullName evidence="3">SDR family oxidoreductase</fullName>
    </submittedName>
</protein>
<dbReference type="InterPro" id="IPR002347">
    <property type="entry name" value="SDR_fam"/>
</dbReference>
<dbReference type="PRINTS" id="PR00081">
    <property type="entry name" value="GDHRDH"/>
</dbReference>
<keyword evidence="2" id="KW-0560">Oxidoreductase</keyword>
<evidence type="ECO:0000256" key="1">
    <source>
        <dbReference type="ARBA" id="ARBA00006484"/>
    </source>
</evidence>
<sequence>MRDGRLERKTAVVTGGASGIGMAIALRFGSEGANVVVSDMSDSGEAIAKEIVQSGGSAMFFKGDLRRREDAAAVMEAAYERFGTLHVLVNNAGVSGGRSVVEAEEKDWERIMDINLKGAWYCSKFAIPFMIQSGGGSVVNIASTHAYRTQQNHFPYHSSKAGMIAMASGICVDFGLKNIRANSICPGFIETPLAEAHMQQFPNREEKTKAMLATYPLGRFGQPEDVAAAAVFLASDDAAYISGTTLVVDGGRSALQKAE</sequence>